<evidence type="ECO:0000259" key="2">
    <source>
        <dbReference type="Pfam" id="PF08327"/>
    </source>
</evidence>
<gene>
    <name evidence="3" type="ORF">SAMN04488523_10167</name>
</gene>
<feature type="domain" description="Activator of Hsp90 ATPase homologue 1/2-like C-terminal" evidence="2">
    <location>
        <begin position="13"/>
        <end position="132"/>
    </location>
</feature>
<accession>A0A1I1SKB1</accession>
<name>A0A1I1SKB1_9RHOB</name>
<dbReference type="SUPFAM" id="SSF55961">
    <property type="entry name" value="Bet v1-like"/>
    <property type="match status" value="1"/>
</dbReference>
<dbReference type="AlphaFoldDB" id="A0A1I1SKB1"/>
<dbReference type="InterPro" id="IPR013538">
    <property type="entry name" value="ASHA1/2-like_C"/>
</dbReference>
<organism evidence="3 4">
    <name type="scientific">Sulfitobacter brevis</name>
    <dbReference type="NCBI Taxonomy" id="74348"/>
    <lineage>
        <taxon>Bacteria</taxon>
        <taxon>Pseudomonadati</taxon>
        <taxon>Pseudomonadota</taxon>
        <taxon>Alphaproteobacteria</taxon>
        <taxon>Rhodobacterales</taxon>
        <taxon>Roseobacteraceae</taxon>
        <taxon>Sulfitobacter</taxon>
    </lineage>
</organism>
<evidence type="ECO:0000313" key="4">
    <source>
        <dbReference type="Proteomes" id="UP000198977"/>
    </source>
</evidence>
<dbReference type="Pfam" id="PF08327">
    <property type="entry name" value="AHSA1"/>
    <property type="match status" value="1"/>
</dbReference>
<evidence type="ECO:0000313" key="3">
    <source>
        <dbReference type="EMBL" id="SFD46896.1"/>
    </source>
</evidence>
<dbReference type="CDD" id="cd07814">
    <property type="entry name" value="SRPBCC_CalC_Aha1-like"/>
    <property type="match status" value="1"/>
</dbReference>
<sequence>MTDTILRKTIYLKASREEVWAYLTQPEKLAIWFHAPKSPLVEGEELALYGAESGDKICWGEVRTARAPEYLEYTFTIKPLNGAFTTVRWTLEDVAAGTRMSLEHEGLPADLPGFDLTLALDKGWEGHMGQMRDHIHNITP</sequence>
<keyword evidence="4" id="KW-1185">Reference proteome</keyword>
<dbReference type="InterPro" id="IPR023393">
    <property type="entry name" value="START-like_dom_sf"/>
</dbReference>
<protein>
    <submittedName>
        <fullName evidence="3">Uncharacterized conserved protein YndB, AHSA1/START domain</fullName>
    </submittedName>
</protein>
<comment type="similarity">
    <text evidence="1">Belongs to the AHA1 family.</text>
</comment>
<dbReference type="EMBL" id="FOMW01000001">
    <property type="protein sequence ID" value="SFD46896.1"/>
    <property type="molecule type" value="Genomic_DNA"/>
</dbReference>
<dbReference type="STRING" id="74348.SAMN04488523_10167"/>
<evidence type="ECO:0000256" key="1">
    <source>
        <dbReference type="ARBA" id="ARBA00006817"/>
    </source>
</evidence>
<proteinExistence type="inferred from homology"/>
<dbReference type="Gene3D" id="3.30.530.20">
    <property type="match status" value="1"/>
</dbReference>
<dbReference type="RefSeq" id="WP_093921841.1">
    <property type="nucleotide sequence ID" value="NZ_FOMW01000001.1"/>
</dbReference>
<dbReference type="OrthoDB" id="9803476at2"/>
<reference evidence="3 4" key="1">
    <citation type="submission" date="2016-10" db="EMBL/GenBank/DDBJ databases">
        <authorList>
            <person name="de Groot N.N."/>
        </authorList>
    </citation>
    <scope>NUCLEOTIDE SEQUENCE [LARGE SCALE GENOMIC DNA]</scope>
    <source>
        <strain evidence="3 4">DSM 11443</strain>
    </source>
</reference>
<dbReference type="Proteomes" id="UP000198977">
    <property type="component" value="Unassembled WGS sequence"/>
</dbReference>